<dbReference type="InterPro" id="IPR036291">
    <property type="entry name" value="NAD(P)-bd_dom_sf"/>
</dbReference>
<comment type="similarity">
    <text evidence="1">Belongs to the ornithine cyclodeaminase/mu-crystallin family.</text>
</comment>
<dbReference type="GO" id="GO:0016491">
    <property type="term" value="F:oxidoreductase activity"/>
    <property type="evidence" value="ECO:0007669"/>
    <property type="project" value="UniProtKB-ARBA"/>
</dbReference>
<dbReference type="InterPro" id="IPR003462">
    <property type="entry name" value="ODC_Mu_crystall"/>
</dbReference>
<dbReference type="Pfam" id="PF02423">
    <property type="entry name" value="OCD_Mu_crystall"/>
    <property type="match status" value="1"/>
</dbReference>
<dbReference type="SUPFAM" id="SSF51735">
    <property type="entry name" value="NAD(P)-binding Rossmann-fold domains"/>
    <property type="match status" value="1"/>
</dbReference>
<evidence type="ECO:0000313" key="2">
    <source>
        <dbReference type="EMBL" id="PZW36094.1"/>
    </source>
</evidence>
<gene>
    <name evidence="2" type="ORF">EI42_00264</name>
</gene>
<dbReference type="Gene3D" id="3.40.50.720">
    <property type="entry name" value="NAD(P)-binding Rossmann-like Domain"/>
    <property type="match status" value="1"/>
</dbReference>
<dbReference type="GO" id="GO:0019752">
    <property type="term" value="P:carboxylic acid metabolic process"/>
    <property type="evidence" value="ECO:0007669"/>
    <property type="project" value="UniProtKB-ARBA"/>
</dbReference>
<evidence type="ECO:0000313" key="3">
    <source>
        <dbReference type="Proteomes" id="UP000248806"/>
    </source>
</evidence>
<evidence type="ECO:0000256" key="1">
    <source>
        <dbReference type="ARBA" id="ARBA00008903"/>
    </source>
</evidence>
<dbReference type="InterPro" id="IPR023401">
    <property type="entry name" value="ODC_N"/>
</dbReference>
<proteinExistence type="inferred from homology"/>
<dbReference type="PIRSF" id="PIRSF001439">
    <property type="entry name" value="CryM"/>
    <property type="match status" value="1"/>
</dbReference>
<dbReference type="EMBL" id="QKUF01000001">
    <property type="protein sequence ID" value="PZW36094.1"/>
    <property type="molecule type" value="Genomic_DNA"/>
</dbReference>
<reference evidence="2 3" key="1">
    <citation type="submission" date="2018-06" db="EMBL/GenBank/DDBJ databases">
        <title>Genomic Encyclopedia of Archaeal and Bacterial Type Strains, Phase II (KMG-II): from individual species to whole genera.</title>
        <authorList>
            <person name="Goeker M."/>
        </authorList>
    </citation>
    <scope>NUCLEOTIDE SEQUENCE [LARGE SCALE GENOMIC DNA]</scope>
    <source>
        <strain evidence="2 3">ATCC BAA-1881</strain>
    </source>
</reference>
<dbReference type="Proteomes" id="UP000248806">
    <property type="component" value="Unassembled WGS sequence"/>
</dbReference>
<comment type="caution">
    <text evidence="2">The sequence shown here is derived from an EMBL/GenBank/DDBJ whole genome shotgun (WGS) entry which is preliminary data.</text>
</comment>
<dbReference type="RefSeq" id="WP_170142268.1">
    <property type="nucleotide sequence ID" value="NZ_BIFX01000001.1"/>
</dbReference>
<organism evidence="2 3">
    <name type="scientific">Thermosporothrix hazakensis</name>
    <dbReference type="NCBI Taxonomy" id="644383"/>
    <lineage>
        <taxon>Bacteria</taxon>
        <taxon>Bacillati</taxon>
        <taxon>Chloroflexota</taxon>
        <taxon>Ktedonobacteria</taxon>
        <taxon>Ktedonobacterales</taxon>
        <taxon>Thermosporotrichaceae</taxon>
        <taxon>Thermosporothrix</taxon>
    </lineage>
</organism>
<dbReference type="PANTHER" id="PTHR13812">
    <property type="entry name" value="KETIMINE REDUCTASE MU-CRYSTALLIN"/>
    <property type="match status" value="1"/>
</dbReference>
<dbReference type="PANTHER" id="PTHR13812:SF19">
    <property type="entry name" value="KETIMINE REDUCTASE MU-CRYSTALLIN"/>
    <property type="match status" value="1"/>
</dbReference>
<sequence length="330" mass="34704">MALILSQNEVKQCVSMVDAIAAMRTAFQALAEGHALISQRSAAPLIGDGVALLMPSLLRTQTPPSFVVKCITVVPENFSRQLPLTSATMLLLDAETGQTLAVLSAGWLTAMRTGAVSGLATDLMARPDADILALFGAGGQAPFQAAAIHAVRPLREIRIVNRNPDHFNRCCQAIQALIGSGCPPIKHVALSAEALRGASLVACATTASSPLFAASEVEPGTHINAIGAFTPEMCELDAELLQQARIVVDQREAALAEAGDLLQALARGLIPAADTWTELGELLTGQCLTRLQPEDITVFKSVGLAVQDAAIAQLIYQRACEQNLGVNVEL</sequence>
<keyword evidence="3" id="KW-1185">Reference proteome</keyword>
<dbReference type="Gene3D" id="3.30.1780.10">
    <property type="entry name" value="ornithine cyclodeaminase, domain 1"/>
    <property type="match status" value="1"/>
</dbReference>
<dbReference type="AlphaFoldDB" id="A0A326UDH2"/>
<accession>A0A326UDH2</accession>
<name>A0A326UDH2_THEHA</name>
<dbReference type="GO" id="GO:0005737">
    <property type="term" value="C:cytoplasm"/>
    <property type="evidence" value="ECO:0007669"/>
    <property type="project" value="TreeGrafter"/>
</dbReference>
<protein>
    <submittedName>
        <fullName evidence="2">Ornithine cyclodeaminase</fullName>
    </submittedName>
</protein>
<dbReference type="FunFam" id="3.40.50.720:FF:000311">
    <property type="entry name" value="Ornithine cyclodeaminase"/>
    <property type="match status" value="1"/>
</dbReference>